<dbReference type="InterPro" id="IPR051013">
    <property type="entry name" value="MBL_superfamily_lactonases"/>
</dbReference>
<evidence type="ECO:0000259" key="6">
    <source>
        <dbReference type="SMART" id="SM00849"/>
    </source>
</evidence>
<gene>
    <name evidence="7" type="ORF">HMPREF1541_01453</name>
</gene>
<dbReference type="EMBL" id="KB822711">
    <property type="protein sequence ID" value="ETN47261.1"/>
    <property type="molecule type" value="Genomic_DNA"/>
</dbReference>
<dbReference type="InParanoid" id="W2SEV1"/>
<dbReference type="PANTHER" id="PTHR42978:SF2">
    <property type="entry name" value="102 KBASES UNSTABLE REGION: FROM 1 TO 119443"/>
    <property type="match status" value="1"/>
</dbReference>
<name>W2SEV1_CYPE1</name>
<accession>W2SEV1</accession>
<comment type="similarity">
    <text evidence="2">Belongs to the metallo-beta-lactamase superfamily.</text>
</comment>
<dbReference type="Gene3D" id="3.60.15.10">
    <property type="entry name" value="Ribonuclease Z/Hydroxyacylglutathione hydrolase-like"/>
    <property type="match status" value="1"/>
</dbReference>
<dbReference type="VEuPathDB" id="FungiDB:HMPREF1541_01453"/>
<dbReference type="GO" id="GO:0046872">
    <property type="term" value="F:metal ion binding"/>
    <property type="evidence" value="ECO:0007669"/>
    <property type="project" value="UniProtKB-KW"/>
</dbReference>
<evidence type="ECO:0000313" key="8">
    <source>
        <dbReference type="Proteomes" id="UP000030752"/>
    </source>
</evidence>
<keyword evidence="3" id="KW-0479">Metal-binding</keyword>
<evidence type="ECO:0000256" key="2">
    <source>
        <dbReference type="ARBA" id="ARBA00007749"/>
    </source>
</evidence>
<dbReference type="InterPro" id="IPR001279">
    <property type="entry name" value="Metallo-B-lactamas"/>
</dbReference>
<dbReference type="InterPro" id="IPR036866">
    <property type="entry name" value="RibonucZ/Hydroxyglut_hydro"/>
</dbReference>
<dbReference type="AlphaFoldDB" id="W2SEV1"/>
<keyword evidence="5" id="KW-0862">Zinc</keyword>
<dbReference type="SUPFAM" id="SSF56281">
    <property type="entry name" value="Metallo-hydrolase/oxidoreductase"/>
    <property type="match status" value="1"/>
</dbReference>
<dbReference type="Pfam" id="PF00753">
    <property type="entry name" value="Lactamase_B"/>
    <property type="match status" value="1"/>
</dbReference>
<dbReference type="CDD" id="cd07729">
    <property type="entry name" value="AHL_lactonase_MBL-fold"/>
    <property type="match status" value="1"/>
</dbReference>
<dbReference type="RefSeq" id="XP_008711973.1">
    <property type="nucleotide sequence ID" value="XM_008713751.1"/>
</dbReference>
<comment type="cofactor">
    <cofactor evidence="1">
        <name>Zn(2+)</name>
        <dbReference type="ChEBI" id="CHEBI:29105"/>
    </cofactor>
</comment>
<proteinExistence type="inferred from homology"/>
<dbReference type="GeneID" id="19968792"/>
<evidence type="ECO:0000256" key="5">
    <source>
        <dbReference type="ARBA" id="ARBA00022833"/>
    </source>
</evidence>
<dbReference type="SMART" id="SM00849">
    <property type="entry name" value="Lactamase_B"/>
    <property type="match status" value="1"/>
</dbReference>
<dbReference type="Proteomes" id="UP000030752">
    <property type="component" value="Unassembled WGS sequence"/>
</dbReference>
<evidence type="ECO:0000256" key="3">
    <source>
        <dbReference type="ARBA" id="ARBA00022723"/>
    </source>
</evidence>
<evidence type="ECO:0000256" key="1">
    <source>
        <dbReference type="ARBA" id="ARBA00001947"/>
    </source>
</evidence>
<keyword evidence="8" id="KW-1185">Reference proteome</keyword>
<dbReference type="STRING" id="1220924.W2SEV1"/>
<dbReference type="HOGENOM" id="CLU_030571_3_2_1"/>
<sequence>MSDMASRLATATVPAFKCPQGTKMHILNLGILNVDEGWLLRGANGGSSADPNPTNKRRDLALIAGLIHHPTAGLILFETGCAEDVEVKWGAPITDVFPRTTYNEEHKLPAAIKAAGYDIKDVKAVVIGHLHLDHAGGLEHFIGTKTPIYVHEEEFKHACWAVATEADLGVYLGHYMDLEKLNWQTFDEEHYDVAEGITLHFSPGHTPGLCAMQVNLEKDGAFIWTTDQFHVKENFEMTHPHGWLTRDYNAWVKSTKMLRKLKEQFNAKMIYGHDLDTVEALGYNRKVFE</sequence>
<dbReference type="GO" id="GO:0016787">
    <property type="term" value="F:hydrolase activity"/>
    <property type="evidence" value="ECO:0007669"/>
    <property type="project" value="UniProtKB-KW"/>
</dbReference>
<organism evidence="7 8">
    <name type="scientific">Cyphellophora europaea (strain CBS 101466)</name>
    <name type="common">Phialophora europaea</name>
    <dbReference type="NCBI Taxonomy" id="1220924"/>
    <lineage>
        <taxon>Eukaryota</taxon>
        <taxon>Fungi</taxon>
        <taxon>Dikarya</taxon>
        <taxon>Ascomycota</taxon>
        <taxon>Pezizomycotina</taxon>
        <taxon>Eurotiomycetes</taxon>
        <taxon>Chaetothyriomycetidae</taxon>
        <taxon>Chaetothyriales</taxon>
        <taxon>Cyphellophoraceae</taxon>
        <taxon>Cyphellophora</taxon>
    </lineage>
</organism>
<evidence type="ECO:0000313" key="7">
    <source>
        <dbReference type="EMBL" id="ETN47261.1"/>
    </source>
</evidence>
<dbReference type="eggNOG" id="ENOG502SIPA">
    <property type="taxonomic scope" value="Eukaryota"/>
</dbReference>
<dbReference type="PANTHER" id="PTHR42978">
    <property type="entry name" value="QUORUM-QUENCHING LACTONASE YTNP-RELATED-RELATED"/>
    <property type="match status" value="1"/>
</dbReference>
<protein>
    <recommendedName>
        <fullName evidence="6">Metallo-beta-lactamase domain-containing protein</fullName>
    </recommendedName>
</protein>
<feature type="domain" description="Metallo-beta-lactamase" evidence="6">
    <location>
        <begin position="61"/>
        <end position="273"/>
    </location>
</feature>
<keyword evidence="4" id="KW-0378">Hydrolase</keyword>
<dbReference type="OrthoDB" id="10250730at2759"/>
<evidence type="ECO:0000256" key="4">
    <source>
        <dbReference type="ARBA" id="ARBA00022801"/>
    </source>
</evidence>
<reference evidence="7 8" key="1">
    <citation type="submission" date="2013-03" db="EMBL/GenBank/DDBJ databases">
        <title>The Genome Sequence of Phialophora europaea CBS 101466.</title>
        <authorList>
            <consortium name="The Broad Institute Genomics Platform"/>
            <person name="Cuomo C."/>
            <person name="de Hoog S."/>
            <person name="Gorbushina A."/>
            <person name="Walker B."/>
            <person name="Young S.K."/>
            <person name="Zeng Q."/>
            <person name="Gargeya S."/>
            <person name="Fitzgerald M."/>
            <person name="Haas B."/>
            <person name="Abouelleil A."/>
            <person name="Allen A.W."/>
            <person name="Alvarado L."/>
            <person name="Arachchi H.M."/>
            <person name="Berlin A.M."/>
            <person name="Chapman S.B."/>
            <person name="Gainer-Dewar J."/>
            <person name="Goldberg J."/>
            <person name="Griggs A."/>
            <person name="Gujja S."/>
            <person name="Hansen M."/>
            <person name="Howarth C."/>
            <person name="Imamovic A."/>
            <person name="Ireland A."/>
            <person name="Larimer J."/>
            <person name="McCowan C."/>
            <person name="Murphy C."/>
            <person name="Pearson M."/>
            <person name="Poon T.W."/>
            <person name="Priest M."/>
            <person name="Roberts A."/>
            <person name="Saif S."/>
            <person name="Shea T."/>
            <person name="Sisk P."/>
            <person name="Sykes S."/>
            <person name="Wortman J."/>
            <person name="Nusbaum C."/>
            <person name="Birren B."/>
        </authorList>
    </citation>
    <scope>NUCLEOTIDE SEQUENCE [LARGE SCALE GENOMIC DNA]</scope>
    <source>
        <strain evidence="7 8">CBS 101466</strain>
    </source>
</reference>